<dbReference type="eggNOG" id="ENOG5032Y3W">
    <property type="taxonomic scope" value="Bacteria"/>
</dbReference>
<gene>
    <name evidence="1" type="ORF">EL26_13670</name>
</gene>
<dbReference type="STRING" id="1157490.EL26_13670"/>
<comment type="caution">
    <text evidence="1">The sequence shown here is derived from an EMBL/GenBank/DDBJ whole genome shotgun (WGS) entry which is preliminary data.</text>
</comment>
<evidence type="ECO:0000313" key="2">
    <source>
        <dbReference type="Proteomes" id="UP000027931"/>
    </source>
</evidence>
<dbReference type="OrthoDB" id="5879561at2"/>
<reference evidence="1 2" key="1">
    <citation type="journal article" date="2013" name="Int. J. Syst. Evol. Microbiol.">
        <title>Tumebacillus flagellatus sp. nov., an alpha-amylase/pullulanase-producing bacterium isolated from cassava wastewater.</title>
        <authorList>
            <person name="Wang Q."/>
            <person name="Xie N."/>
            <person name="Qin Y."/>
            <person name="Shen N."/>
            <person name="Zhu J."/>
            <person name="Mi H."/>
            <person name="Huang R."/>
        </authorList>
    </citation>
    <scope>NUCLEOTIDE SEQUENCE [LARGE SCALE GENOMIC DNA]</scope>
    <source>
        <strain evidence="1 2">GST4</strain>
    </source>
</reference>
<dbReference type="RefSeq" id="WP_038089447.1">
    <property type="nucleotide sequence ID" value="NZ_JMIR01000018.1"/>
</dbReference>
<keyword evidence="2" id="KW-1185">Reference proteome</keyword>
<sequence>MLYVLEPEVAGGFGEHTKILEHGDEVLQAKHILHLHYEFEGWLGDELLTTHPCYLVTERVADFIQSSGCTGVEFGKVQISMSETFLELKPGVTLPSFKRLLPLGSVVLDGDRYTNWSGHDVSSNEKSELVVTDKVLKVLQPYISNDCIVTALQPMDNRQGLKR</sequence>
<dbReference type="Proteomes" id="UP000027931">
    <property type="component" value="Unassembled WGS sequence"/>
</dbReference>
<protein>
    <submittedName>
        <fullName evidence="1">Uncharacterized protein</fullName>
    </submittedName>
</protein>
<dbReference type="EMBL" id="JMIR01000018">
    <property type="protein sequence ID" value="KEO82792.1"/>
    <property type="molecule type" value="Genomic_DNA"/>
</dbReference>
<proteinExistence type="predicted"/>
<evidence type="ECO:0000313" key="1">
    <source>
        <dbReference type="EMBL" id="KEO82792.1"/>
    </source>
</evidence>
<dbReference type="AlphaFoldDB" id="A0A074MA00"/>
<accession>A0A074MA00</accession>
<organism evidence="1 2">
    <name type="scientific">Tumebacillus flagellatus</name>
    <dbReference type="NCBI Taxonomy" id="1157490"/>
    <lineage>
        <taxon>Bacteria</taxon>
        <taxon>Bacillati</taxon>
        <taxon>Bacillota</taxon>
        <taxon>Bacilli</taxon>
        <taxon>Bacillales</taxon>
        <taxon>Alicyclobacillaceae</taxon>
        <taxon>Tumebacillus</taxon>
    </lineage>
</organism>
<name>A0A074MA00_9BACL</name>